<organism evidence="2 3">
    <name type="scientific">Croceitalea marina</name>
    <dbReference type="NCBI Taxonomy" id="1775166"/>
    <lineage>
        <taxon>Bacteria</taxon>
        <taxon>Pseudomonadati</taxon>
        <taxon>Bacteroidota</taxon>
        <taxon>Flavobacteriia</taxon>
        <taxon>Flavobacteriales</taxon>
        <taxon>Flavobacteriaceae</taxon>
        <taxon>Croceitalea</taxon>
    </lineage>
</organism>
<name>A0ABW5N0E3_9FLAO</name>
<feature type="transmembrane region" description="Helical" evidence="1">
    <location>
        <begin position="45"/>
        <end position="75"/>
    </location>
</feature>
<gene>
    <name evidence="2" type="ORF">ACFSQJ_15220</name>
</gene>
<keyword evidence="3" id="KW-1185">Reference proteome</keyword>
<comment type="caution">
    <text evidence="2">The sequence shown here is derived from an EMBL/GenBank/DDBJ whole genome shotgun (WGS) entry which is preliminary data.</text>
</comment>
<sequence>MKLNAKTGLALSIIPQIIFVKWFGAYPELVEKYYSEGIYPIISKFLRLLFGWVPFSMGDIFYTLIGVAIIRYIYLKAKSFRKKPKRLLLHLGYTLSIAYFIFHLFWGMNYYRLPVNEKLGFEVEYTKEELVNFSLGMISFTNHLQMQISKDSLQPVNIPYSNKEIYHKTLESYEAATKKAFPNFEYETPSLKSSLYSTPLTYMGYGGYLNPFTNEAQVNALIPKLRLPSVSGHEVGHQLGYSSESSTNFIGLVVTYSNPDRYFKYAALTHILAYCLSDLKEKDEAAFEMVMTKLNEGVKKNYRELTAFWEQYQNPTEPIFKSIFNTFLKANNQEEGIQSYNAVVGLLINTDKNYWYTLYRNESYLQK</sequence>
<reference evidence="3" key="1">
    <citation type="journal article" date="2019" name="Int. J. Syst. Evol. Microbiol.">
        <title>The Global Catalogue of Microorganisms (GCM) 10K type strain sequencing project: providing services to taxonomists for standard genome sequencing and annotation.</title>
        <authorList>
            <consortium name="The Broad Institute Genomics Platform"/>
            <consortium name="The Broad Institute Genome Sequencing Center for Infectious Disease"/>
            <person name="Wu L."/>
            <person name="Ma J."/>
        </authorList>
    </citation>
    <scope>NUCLEOTIDE SEQUENCE [LARGE SCALE GENOMIC DNA]</scope>
    <source>
        <strain evidence="3">KCTC 52368</strain>
    </source>
</reference>
<feature type="transmembrane region" description="Helical" evidence="1">
    <location>
        <begin position="87"/>
        <end position="106"/>
    </location>
</feature>
<dbReference type="EMBL" id="JBHULB010000077">
    <property type="protein sequence ID" value="MFD2588289.1"/>
    <property type="molecule type" value="Genomic_DNA"/>
</dbReference>
<feature type="transmembrane region" description="Helical" evidence="1">
    <location>
        <begin position="7"/>
        <end position="25"/>
    </location>
</feature>
<proteinExistence type="predicted"/>
<accession>A0ABW5N0E3</accession>
<dbReference type="Pfam" id="PF12725">
    <property type="entry name" value="DUF3810"/>
    <property type="match status" value="1"/>
</dbReference>
<dbReference type="RefSeq" id="WP_377767819.1">
    <property type="nucleotide sequence ID" value="NZ_JBHULB010000077.1"/>
</dbReference>
<evidence type="ECO:0000313" key="3">
    <source>
        <dbReference type="Proteomes" id="UP001597526"/>
    </source>
</evidence>
<keyword evidence="1" id="KW-0472">Membrane</keyword>
<keyword evidence="1" id="KW-1133">Transmembrane helix</keyword>
<protein>
    <submittedName>
        <fullName evidence="2">DUF3810 domain-containing protein</fullName>
    </submittedName>
</protein>
<dbReference type="Proteomes" id="UP001597526">
    <property type="component" value="Unassembled WGS sequence"/>
</dbReference>
<evidence type="ECO:0000256" key="1">
    <source>
        <dbReference type="SAM" id="Phobius"/>
    </source>
</evidence>
<evidence type="ECO:0000313" key="2">
    <source>
        <dbReference type="EMBL" id="MFD2588289.1"/>
    </source>
</evidence>
<dbReference type="InterPro" id="IPR024294">
    <property type="entry name" value="DUF3810"/>
</dbReference>
<keyword evidence="1" id="KW-0812">Transmembrane</keyword>